<dbReference type="KEGG" id="vg:80398786"/>
<dbReference type="RefSeq" id="YP_010769693.1">
    <property type="nucleotide sequence ID" value="NC_074049.1"/>
</dbReference>
<name>A0A8S5L591_9VIRU</name>
<protein>
    <submittedName>
        <fullName evidence="8">Maturation protein</fullName>
    </submittedName>
</protein>
<evidence type="ECO:0000256" key="1">
    <source>
        <dbReference type="ARBA" id="ARBA00004328"/>
    </source>
</evidence>
<reference evidence="8" key="1">
    <citation type="submission" date="2020-09" db="EMBL/GenBank/DDBJ databases">
        <title>Leviviricetes taxonomy.</title>
        <authorList>
            <person name="Stockdale S.R."/>
            <person name="Callanan J."/>
            <person name="Adriaenssens E.M."/>
            <person name="Kuhn J.H."/>
            <person name="Rumnieks J."/>
            <person name="Shkoporov A."/>
            <person name="Draper L.A."/>
            <person name="Ross P."/>
            <person name="Hill C."/>
        </authorList>
    </citation>
    <scope>NUCLEOTIDE SEQUENCE</scope>
</reference>
<evidence type="ECO:0000313" key="9">
    <source>
        <dbReference type="Proteomes" id="UP000680390"/>
    </source>
</evidence>
<dbReference type="InterPro" id="IPR005563">
    <property type="entry name" value="A_protein"/>
</dbReference>
<dbReference type="GO" id="GO:0039666">
    <property type="term" value="P:virion attachment to host cell pilus"/>
    <property type="evidence" value="ECO:0007669"/>
    <property type="project" value="UniProtKB-KW"/>
</dbReference>
<dbReference type="EMBL" id="BK014128">
    <property type="protein sequence ID" value="DAD52517.1"/>
    <property type="molecule type" value="Genomic_RNA"/>
</dbReference>
<evidence type="ECO:0000256" key="4">
    <source>
        <dbReference type="ARBA" id="ARBA00022844"/>
    </source>
</evidence>
<keyword evidence="5" id="KW-1175">Viral attachment to host cell pilus</keyword>
<dbReference type="Proteomes" id="UP000680390">
    <property type="component" value="Segment"/>
</dbReference>
<keyword evidence="4" id="KW-0946">Virion</keyword>
<comment type="subcellular location">
    <subcellularLocation>
        <location evidence="1">Virion</location>
    </subcellularLocation>
</comment>
<gene>
    <name evidence="8" type="primary">SRR5467137_1_1</name>
</gene>
<dbReference type="Pfam" id="PF03863">
    <property type="entry name" value="Phage_mat-A"/>
    <property type="match status" value="1"/>
</dbReference>
<evidence type="ECO:0000313" key="8">
    <source>
        <dbReference type="EMBL" id="DAD52517.1"/>
    </source>
</evidence>
<evidence type="ECO:0000256" key="3">
    <source>
        <dbReference type="ARBA" id="ARBA00022804"/>
    </source>
</evidence>
<organism evidence="8 9">
    <name type="scientific">ssRNA phage SRR5467137_1</name>
    <dbReference type="NCBI Taxonomy" id="2786475"/>
    <lineage>
        <taxon>Viruses</taxon>
        <taxon>Riboviria</taxon>
        <taxon>Orthornavirae</taxon>
        <taxon>Lenarviricota</taxon>
        <taxon>Leviviricetes</taxon>
        <taxon>Norzivirales</taxon>
        <taxon>Fiersviridae</taxon>
        <taxon>Paysduvirus</taxon>
        <taxon>Paysduvirus asiocola</taxon>
    </lineage>
</organism>
<keyword evidence="3" id="KW-1161">Viral attachment to host cell</keyword>
<comment type="similarity">
    <text evidence="7">Belongs to the Leviviricetes maturation protein family.</text>
</comment>
<dbReference type="GeneID" id="80398786"/>
<dbReference type="GO" id="GO:0044423">
    <property type="term" value="C:virion component"/>
    <property type="evidence" value="ECO:0007669"/>
    <property type="project" value="UniProtKB-KW"/>
</dbReference>
<sequence>MPYRSYVLSHLGQDDFTIEDARLNYSWDHSERSPNGGLLLRDNGLTYEEWKVLRWEPNGAQAAQFLPNAADPNLCWRWGDIPSATRRLEAQTYARLRGKLYKGSAALGVTLASWRQSQEMITTRYRQIGWGLDTMSRSIQELQRTARRGQYERLAKRLAGAHLEVIFGWQPLIQDIHAAATTVIHDQPQVQRVTARASAPVDLRETWGDPGYAQTYWTGYGYLRVARSATVEITNPNLWLTERAGLLNGAAVGWDLVPWSFVVNMFVNTGQLVNSITDFAGLTFPSSSITYSLPYGYTVVSAPGARNGDPRRNELYGKAMYRVKSKYRYLNGLARPPLILKLPEVNWQLAAIAASLAVQKFRKVAGFISSFTK</sequence>
<keyword evidence="9" id="KW-1185">Reference proteome</keyword>
<accession>A0A8S5L591</accession>
<evidence type="ECO:0000256" key="7">
    <source>
        <dbReference type="ARBA" id="ARBA00035110"/>
    </source>
</evidence>
<keyword evidence="6" id="KW-1160">Virus entry into host cell</keyword>
<evidence type="ECO:0000256" key="5">
    <source>
        <dbReference type="ARBA" id="ARBA00023104"/>
    </source>
</evidence>
<proteinExistence type="inferred from homology"/>
<evidence type="ECO:0000256" key="2">
    <source>
        <dbReference type="ARBA" id="ARBA00022581"/>
    </source>
</evidence>
<evidence type="ECO:0000256" key="6">
    <source>
        <dbReference type="ARBA" id="ARBA00023296"/>
    </source>
</evidence>
<keyword evidence="2" id="KW-0945">Host-virus interaction</keyword>